<evidence type="ECO:0000313" key="2">
    <source>
        <dbReference type="EMBL" id="OGC22597.1"/>
    </source>
</evidence>
<dbReference type="PANTHER" id="PTHR22916">
    <property type="entry name" value="GLYCOSYLTRANSFERASE"/>
    <property type="match status" value="1"/>
</dbReference>
<dbReference type="GO" id="GO:0016758">
    <property type="term" value="F:hexosyltransferase activity"/>
    <property type="evidence" value="ECO:0007669"/>
    <property type="project" value="UniProtKB-ARBA"/>
</dbReference>
<name>A0A1F4SQH1_UNCSA</name>
<dbReference type="AlphaFoldDB" id="A0A1F4SQH1"/>
<reference evidence="2 3" key="1">
    <citation type="journal article" date="2016" name="Nat. Commun.">
        <title>Thousands of microbial genomes shed light on interconnected biogeochemical processes in an aquifer system.</title>
        <authorList>
            <person name="Anantharaman K."/>
            <person name="Brown C.T."/>
            <person name="Hug L.A."/>
            <person name="Sharon I."/>
            <person name="Castelle C.J."/>
            <person name="Probst A.J."/>
            <person name="Thomas B.C."/>
            <person name="Singh A."/>
            <person name="Wilkins M.J."/>
            <person name="Karaoz U."/>
            <person name="Brodie E.L."/>
            <person name="Williams K.H."/>
            <person name="Hubbard S.S."/>
            <person name="Banfield J.F."/>
        </authorList>
    </citation>
    <scope>NUCLEOTIDE SEQUENCE [LARGE SCALE GENOMIC DNA]</scope>
</reference>
<dbReference type="CDD" id="cd00761">
    <property type="entry name" value="Glyco_tranf_GTA_type"/>
    <property type="match status" value="1"/>
</dbReference>
<dbReference type="STRING" id="1802579.A2310_07525"/>
<evidence type="ECO:0000313" key="3">
    <source>
        <dbReference type="Proteomes" id="UP000178417"/>
    </source>
</evidence>
<dbReference type="Proteomes" id="UP000178417">
    <property type="component" value="Unassembled WGS sequence"/>
</dbReference>
<dbReference type="Gene3D" id="3.90.550.10">
    <property type="entry name" value="Spore Coat Polysaccharide Biosynthesis Protein SpsA, Chain A"/>
    <property type="match status" value="1"/>
</dbReference>
<dbReference type="SUPFAM" id="SSF53448">
    <property type="entry name" value="Nucleotide-diphospho-sugar transferases"/>
    <property type="match status" value="1"/>
</dbReference>
<gene>
    <name evidence="2" type="ORF">A2310_07525</name>
</gene>
<evidence type="ECO:0000259" key="1">
    <source>
        <dbReference type="Pfam" id="PF00535"/>
    </source>
</evidence>
<comment type="caution">
    <text evidence="2">The sequence shown here is derived from an EMBL/GenBank/DDBJ whole genome shotgun (WGS) entry which is preliminary data.</text>
</comment>
<dbReference type="PANTHER" id="PTHR22916:SF3">
    <property type="entry name" value="UDP-GLCNAC:BETAGAL BETA-1,3-N-ACETYLGLUCOSAMINYLTRANSFERASE-LIKE PROTEIN 1"/>
    <property type="match status" value="1"/>
</dbReference>
<dbReference type="InterPro" id="IPR029044">
    <property type="entry name" value="Nucleotide-diphossugar_trans"/>
</dbReference>
<sequence>MNKNKPLLSICIPTYNRAKYLDRLLSEIVFPCQSQEINILIFDNGSTDGTLAILKKYQHNNNLKYFCNDRNEGFDLNILKIFKYDASQYIWLMGDDDLLDVRYLKEIIAIILKHPDFGMMYLDSELQEGTPNEFPRMNRSISYELVDQQTYCDQVLHKATLMSSNIINAKYYMPKMINPACLGRKWLHVHIFLKIADKLANIGIKNIIVREKILKQRTGTADEKEFVSLFIDDFLATVSLSKVTNVKLNTFKKQFYFLAIREAILEMGWKIAFVQSLLSFKRLKNEFGMPGYDQIIFILTTCIYRTVGVKRFKKLKKLFILSKILPFLRKILIYGKKHAK</sequence>
<organism evidence="2 3">
    <name type="scientific">candidate division WOR-1 bacterium RIFOXYB2_FULL_37_13</name>
    <dbReference type="NCBI Taxonomy" id="1802579"/>
    <lineage>
        <taxon>Bacteria</taxon>
        <taxon>Bacillati</taxon>
        <taxon>Saganbacteria</taxon>
    </lineage>
</organism>
<dbReference type="EMBL" id="MEUB01000027">
    <property type="protein sequence ID" value="OGC22597.1"/>
    <property type="molecule type" value="Genomic_DNA"/>
</dbReference>
<proteinExistence type="predicted"/>
<feature type="domain" description="Glycosyltransferase 2-like" evidence="1">
    <location>
        <begin position="9"/>
        <end position="116"/>
    </location>
</feature>
<dbReference type="InterPro" id="IPR001173">
    <property type="entry name" value="Glyco_trans_2-like"/>
</dbReference>
<dbReference type="Pfam" id="PF00535">
    <property type="entry name" value="Glycos_transf_2"/>
    <property type="match status" value="1"/>
</dbReference>
<accession>A0A1F4SQH1</accession>
<protein>
    <recommendedName>
        <fullName evidence="1">Glycosyltransferase 2-like domain-containing protein</fullName>
    </recommendedName>
</protein>